<keyword evidence="2" id="KW-1185">Reference proteome</keyword>
<dbReference type="AlphaFoldDB" id="A0A5D0RFD5"/>
<name>A0A5D0RFD5_9FLAO</name>
<dbReference type="InterPro" id="IPR054207">
    <property type="entry name" value="DUF6913"/>
</dbReference>
<organism evidence="1 2">
    <name type="scientific">Bizionia myxarmorum</name>
    <dbReference type="NCBI Taxonomy" id="291186"/>
    <lineage>
        <taxon>Bacteria</taxon>
        <taxon>Pseudomonadati</taxon>
        <taxon>Bacteroidota</taxon>
        <taxon>Flavobacteriia</taxon>
        <taxon>Flavobacteriales</taxon>
        <taxon>Flavobacteriaceae</taxon>
        <taxon>Bizionia</taxon>
    </lineage>
</organism>
<dbReference type="EMBL" id="VSKK01000001">
    <property type="protein sequence ID" value="TYB79661.1"/>
    <property type="molecule type" value="Genomic_DNA"/>
</dbReference>
<dbReference type="OrthoDB" id="1430532at2"/>
<dbReference type="RefSeq" id="WP_148403394.1">
    <property type="nucleotide sequence ID" value="NZ_VSKK01000001.1"/>
</dbReference>
<comment type="caution">
    <text evidence="1">The sequence shown here is derived from an EMBL/GenBank/DDBJ whole genome shotgun (WGS) entry which is preliminary data.</text>
</comment>
<evidence type="ECO:0000313" key="2">
    <source>
        <dbReference type="Proteomes" id="UP000323720"/>
    </source>
</evidence>
<dbReference type="Pfam" id="PF21857">
    <property type="entry name" value="DUF6913"/>
    <property type="match status" value="1"/>
</dbReference>
<reference evidence="1 2" key="1">
    <citation type="submission" date="2019-08" db="EMBL/GenBank/DDBJ databases">
        <title>Genomes of Antarctic Bizionia species.</title>
        <authorList>
            <person name="Bowman J.P."/>
        </authorList>
    </citation>
    <scope>NUCLEOTIDE SEQUENCE [LARGE SCALE GENOMIC DNA]</scope>
    <source>
        <strain evidence="1 2">ADA-4</strain>
    </source>
</reference>
<proteinExistence type="predicted"/>
<evidence type="ECO:0000313" key="1">
    <source>
        <dbReference type="EMBL" id="TYB79661.1"/>
    </source>
</evidence>
<protein>
    <submittedName>
        <fullName evidence="1">Uncharacterized protein</fullName>
    </submittedName>
</protein>
<gene>
    <name evidence="1" type="ORF">ES674_07895</name>
</gene>
<sequence length="176" mass="19937">MILKGFKEKSIKKHLRSLLNNSEHTAITQVIESVGLIVNVDEVPDLKIFKSLAKSLNIAPNNLKIIVFTESKISENTLEQGCFNPKDIGWKAAILNNELEAFLHTKFDLLISFYSADSFYLKVLTAKSSAHFKASVFQGEPRLNDLIIQTPLTDFDAFKTELLKYLHVFKTLKHEA</sequence>
<accession>A0A5D0RFD5</accession>
<dbReference type="Proteomes" id="UP000323720">
    <property type="component" value="Unassembled WGS sequence"/>
</dbReference>